<evidence type="ECO:0000256" key="3">
    <source>
        <dbReference type="PIRSR" id="PIRSR000097-3"/>
    </source>
</evidence>
<dbReference type="FunFam" id="3.20.20.100:FF:000049">
    <property type="entry name" value="Oxidoreductase, aldo/keto reductase family protein"/>
    <property type="match status" value="1"/>
</dbReference>
<dbReference type="AlphaFoldDB" id="A0A8U0WP97"/>
<dbReference type="Proteomes" id="UP000001542">
    <property type="component" value="Unassembled WGS sequence"/>
</dbReference>
<dbReference type="SUPFAM" id="SSF51430">
    <property type="entry name" value="NAD(P)-linked oxidoreductase"/>
    <property type="match status" value="1"/>
</dbReference>
<dbReference type="PROSITE" id="PS00062">
    <property type="entry name" value="ALDOKETO_REDUCTASE_2"/>
    <property type="match status" value="1"/>
</dbReference>
<sequence length="309" mass="35824">MDIPQLGYGTFLATDPTKLKAALHYAIEECGVRNLDCAWGYNNQDVIGDTLKEIFDKGKIKREDIFITSKLWCTHHRPDLVEYELKETLQQLQLDYIDLWLMHMPIALQSRTDREYFPKDSNGKVIYEQIDILDTYKAMEECMKKGMTRHIGVSNFSIEQLERVWFNCDIKPYANQVECHVYKQHHPLIDYCESHNIFLMAHTTIGHPPLKGYRGCTLIEDPDVVSIANKIGKTPAQVCIKFLIQMSPKVIAIPMSLNPTNIKLNYDMNFILNDSQMSKLKSLDRFYAFKYYPDVFGVDVLGYGFNVWA</sequence>
<dbReference type="GO" id="GO:0004032">
    <property type="term" value="F:aldose reductase (NADPH) activity"/>
    <property type="evidence" value="ECO:0000318"/>
    <property type="project" value="GO_Central"/>
</dbReference>
<reference evidence="5" key="2">
    <citation type="journal article" date="2007" name="Science">
        <title>Draft genome sequence of the sexually transmitted pathogen Trichomonas vaginalis.</title>
        <authorList>
            <person name="Carlton J.M."/>
            <person name="Hirt R.P."/>
            <person name="Silva J.C."/>
            <person name="Delcher A.L."/>
            <person name="Schatz M."/>
            <person name="Zhao Q."/>
            <person name="Wortman J.R."/>
            <person name="Bidwell S.L."/>
            <person name="Alsmark U.C.M."/>
            <person name="Besteiro S."/>
            <person name="Sicheritz-Ponten T."/>
            <person name="Noel C.J."/>
            <person name="Dacks J.B."/>
            <person name="Foster P.G."/>
            <person name="Simillion C."/>
            <person name="Van de Peer Y."/>
            <person name="Miranda-Saavedra D."/>
            <person name="Barton G.J."/>
            <person name="Westrop G.D."/>
            <person name="Mueller S."/>
            <person name="Dessi D."/>
            <person name="Fiori P.L."/>
            <person name="Ren Q."/>
            <person name="Paulsen I."/>
            <person name="Zhang H."/>
            <person name="Bastida-Corcuera F.D."/>
            <person name="Simoes-Barbosa A."/>
            <person name="Brown M.T."/>
            <person name="Hayes R.D."/>
            <person name="Mukherjee M."/>
            <person name="Okumura C.Y."/>
            <person name="Schneider R."/>
            <person name="Smith A.J."/>
            <person name="Vanacova S."/>
            <person name="Villalvazo M."/>
            <person name="Haas B.J."/>
            <person name="Pertea M."/>
            <person name="Feldblyum T.V."/>
            <person name="Utterback T.R."/>
            <person name="Shu C.L."/>
            <person name="Osoegawa K."/>
            <person name="de Jong P.J."/>
            <person name="Hrdy I."/>
            <person name="Horvathova L."/>
            <person name="Zubacova Z."/>
            <person name="Dolezal P."/>
            <person name="Malik S.B."/>
            <person name="Logsdon J.M. Jr."/>
            <person name="Henze K."/>
            <person name="Gupta A."/>
            <person name="Wang C.C."/>
            <person name="Dunne R.L."/>
            <person name="Upcroft J.A."/>
            <person name="Upcroft P."/>
            <person name="White O."/>
            <person name="Salzberg S.L."/>
            <person name="Tang P."/>
            <person name="Chiu C.-H."/>
            <person name="Lee Y.-S."/>
            <person name="Embley T.M."/>
            <person name="Coombs G.H."/>
            <person name="Mottram J.C."/>
            <person name="Tachezy J."/>
            <person name="Fraser-Liggett C.M."/>
            <person name="Johnson P.J."/>
        </authorList>
    </citation>
    <scope>NUCLEOTIDE SEQUENCE [LARGE SCALE GENOMIC DNA]</scope>
    <source>
        <strain evidence="5">G3</strain>
    </source>
</reference>
<dbReference type="SMR" id="A0A8U0WP97"/>
<dbReference type="VEuPathDB" id="TrichDB:TVAGG3_0455150"/>
<dbReference type="OrthoDB" id="416253at2759"/>
<feature type="active site" description="Proton donor" evidence="1">
    <location>
        <position position="41"/>
    </location>
</feature>
<protein>
    <submittedName>
        <fullName evidence="5">Aldo-keto reductase</fullName>
    </submittedName>
</protein>
<dbReference type="InterPro" id="IPR036812">
    <property type="entry name" value="NAD(P)_OxRdtase_dom_sf"/>
</dbReference>
<dbReference type="RefSeq" id="XP_001297877.1">
    <property type="nucleotide sequence ID" value="XM_001297876.1"/>
</dbReference>
<gene>
    <name evidence="5" type="ORF">TVAG_090550</name>
</gene>
<feature type="site" description="Lowers pKa of active site Tyr" evidence="3">
    <location>
        <position position="70"/>
    </location>
</feature>
<dbReference type="Gene3D" id="3.20.20.100">
    <property type="entry name" value="NADP-dependent oxidoreductase domain"/>
    <property type="match status" value="1"/>
</dbReference>
<dbReference type="Pfam" id="PF00248">
    <property type="entry name" value="Aldo_ket_red"/>
    <property type="match status" value="1"/>
</dbReference>
<dbReference type="OMA" id="MYRNEKP"/>
<dbReference type="PRINTS" id="PR00069">
    <property type="entry name" value="ALDKETRDTASE"/>
</dbReference>
<keyword evidence="6" id="KW-1185">Reference proteome</keyword>
<evidence type="ECO:0000256" key="1">
    <source>
        <dbReference type="PIRSR" id="PIRSR000097-1"/>
    </source>
</evidence>
<dbReference type="PIRSF" id="PIRSF000097">
    <property type="entry name" value="AKR"/>
    <property type="match status" value="1"/>
</dbReference>
<dbReference type="InterPro" id="IPR020471">
    <property type="entry name" value="AKR"/>
</dbReference>
<feature type="domain" description="NADP-dependent oxidoreductase" evidence="4">
    <location>
        <begin position="6"/>
        <end position="284"/>
    </location>
</feature>
<evidence type="ECO:0000313" key="6">
    <source>
        <dbReference type="Proteomes" id="UP000001542"/>
    </source>
</evidence>
<organism evidence="5 6">
    <name type="scientific">Trichomonas vaginalis (strain ATCC PRA-98 / G3)</name>
    <dbReference type="NCBI Taxonomy" id="412133"/>
    <lineage>
        <taxon>Eukaryota</taxon>
        <taxon>Metamonada</taxon>
        <taxon>Parabasalia</taxon>
        <taxon>Trichomonadida</taxon>
        <taxon>Trichomonadidae</taxon>
        <taxon>Trichomonas</taxon>
    </lineage>
</organism>
<evidence type="ECO:0000313" key="5">
    <source>
        <dbReference type="EMBL" id="EAX84947.1"/>
    </source>
</evidence>
<feature type="binding site" evidence="2">
    <location>
        <position position="103"/>
    </location>
    <ligand>
        <name>substrate</name>
    </ligand>
</feature>
<dbReference type="EMBL" id="DS115129">
    <property type="protein sequence ID" value="EAX84947.1"/>
    <property type="molecule type" value="Genomic_DNA"/>
</dbReference>
<proteinExistence type="predicted"/>
<dbReference type="PANTHER" id="PTHR11732">
    <property type="entry name" value="ALDO/KETO REDUCTASE"/>
    <property type="match status" value="1"/>
</dbReference>
<dbReference type="InterPro" id="IPR023210">
    <property type="entry name" value="NADP_OxRdtase_dom"/>
</dbReference>
<evidence type="ECO:0000256" key="2">
    <source>
        <dbReference type="PIRSR" id="PIRSR000097-2"/>
    </source>
</evidence>
<dbReference type="GO" id="GO:0005829">
    <property type="term" value="C:cytosol"/>
    <property type="evidence" value="ECO:0000318"/>
    <property type="project" value="GO_Central"/>
</dbReference>
<dbReference type="KEGG" id="tva:4742583"/>
<name>A0A8U0WP97_TRIV3</name>
<dbReference type="InterPro" id="IPR018170">
    <property type="entry name" value="Aldo/ket_reductase_CS"/>
</dbReference>
<accession>A0A8U0WP97</accession>
<reference evidence="5" key="1">
    <citation type="submission" date="2006-10" db="EMBL/GenBank/DDBJ databases">
        <authorList>
            <person name="Amadeo P."/>
            <person name="Zhao Q."/>
            <person name="Wortman J."/>
            <person name="Fraser-Liggett C."/>
            <person name="Carlton J."/>
        </authorList>
    </citation>
    <scope>NUCLEOTIDE SEQUENCE</scope>
    <source>
        <strain evidence="5">G3</strain>
    </source>
</reference>
<evidence type="ECO:0000259" key="4">
    <source>
        <dbReference type="Pfam" id="PF00248"/>
    </source>
</evidence>